<gene>
    <name evidence="1" type="ORF">SAMN05421811_116169</name>
</gene>
<protein>
    <recommendedName>
        <fullName evidence="3">Glycosyl transferase family 2</fullName>
    </recommendedName>
</protein>
<sequence>MEHDRSRGGGEHHHGSHRHLVDVFEEGEQPPHGRGAIDAIVVPTIRHPRWLTYATRLALALGCHLVSLHSRNWSRAREAAQAMPAGLRYISADVDHVDRLRLPDFETTAVLRDTPFARTTDLSAKRNTGLLLARLLGWRRIVFLDDDIEVGRLADVERAAALLDTYDAVGMHIGGYPDNSVVCHAHRLTGGHQESFVGGGALAVAVDPGRTPSFFPNVYNEDWFYLLGERRLRRLAVAGQVKQRPYDPFDRPVRAREQEFGDVLAEGVYWLLDGDAAAGWRAAADAAYWRDFLAKRRRFVEDVLSRVRRLPQGPRHNRHAMENSLLAALGRLRRIEPELCVRYLKAWSVDRRRWAAHLDELPHLEFATADAVKWLVKDGERGLHWYGSMVD</sequence>
<accession>A0A1I0LI17</accession>
<dbReference type="RefSeq" id="WP_091090932.1">
    <property type="nucleotide sequence ID" value="NZ_FOHX01000016.1"/>
</dbReference>
<dbReference type="OrthoDB" id="3211607at2"/>
<evidence type="ECO:0000313" key="1">
    <source>
        <dbReference type="EMBL" id="SEU39191.1"/>
    </source>
</evidence>
<organism evidence="1 2">
    <name type="scientific">Nonomuraea wenchangensis</name>
    <dbReference type="NCBI Taxonomy" id="568860"/>
    <lineage>
        <taxon>Bacteria</taxon>
        <taxon>Bacillati</taxon>
        <taxon>Actinomycetota</taxon>
        <taxon>Actinomycetes</taxon>
        <taxon>Streptosporangiales</taxon>
        <taxon>Streptosporangiaceae</taxon>
        <taxon>Nonomuraea</taxon>
    </lineage>
</organism>
<dbReference type="AlphaFoldDB" id="A0A1I0LI17"/>
<evidence type="ECO:0008006" key="3">
    <source>
        <dbReference type="Google" id="ProtNLM"/>
    </source>
</evidence>
<dbReference type="EMBL" id="FOHX01000016">
    <property type="protein sequence ID" value="SEU39191.1"/>
    <property type="molecule type" value="Genomic_DNA"/>
</dbReference>
<keyword evidence="2" id="KW-1185">Reference proteome</keyword>
<dbReference type="STRING" id="568860.SAMN05421811_116169"/>
<proteinExistence type="predicted"/>
<reference evidence="1 2" key="1">
    <citation type="submission" date="2016-10" db="EMBL/GenBank/DDBJ databases">
        <authorList>
            <person name="de Groot N.N."/>
        </authorList>
    </citation>
    <scope>NUCLEOTIDE SEQUENCE [LARGE SCALE GENOMIC DNA]</scope>
    <source>
        <strain evidence="1 2">CGMCC 4.5598</strain>
    </source>
</reference>
<evidence type="ECO:0000313" key="2">
    <source>
        <dbReference type="Proteomes" id="UP000199361"/>
    </source>
</evidence>
<dbReference type="Proteomes" id="UP000199361">
    <property type="component" value="Unassembled WGS sequence"/>
</dbReference>
<name>A0A1I0LI17_9ACTN</name>